<accession>A0ABZ1YX21</accession>
<dbReference type="InterPro" id="IPR050166">
    <property type="entry name" value="ABC_transporter_ATP-bind"/>
</dbReference>
<sequence>MSTTASPASTTQGASAYTTAADRSSADAAPALAFRGVSLTFENGTQALADIDIAIRGGEFVSLVGPSGCGKSTLLRLAAGFERATAGTVDVATAQLGYVFQESTLLPWRSVLRNVELPAELAGVDKATRRAAARDAIERVGLAGFEKHKPAQLSGGMRMRASIARALTVRPELFLFDEPFGALDEITRQRLNEEVGTLFRRDGFAGVFVTHSVAEAVFMSTRIVVLTGQPGRVCADIPVPLGFPRAPELRYTAEFADIAADVSAALRGSGQAVAA</sequence>
<dbReference type="SMART" id="SM00382">
    <property type="entry name" value="AAA"/>
    <property type="match status" value="1"/>
</dbReference>
<dbReference type="InterPro" id="IPR027417">
    <property type="entry name" value="P-loop_NTPase"/>
</dbReference>
<evidence type="ECO:0000259" key="4">
    <source>
        <dbReference type="PROSITE" id="PS50893"/>
    </source>
</evidence>
<keyword evidence="2" id="KW-0547">Nucleotide-binding</keyword>
<protein>
    <submittedName>
        <fullName evidence="5">ABC transporter ATP-binding protein</fullName>
    </submittedName>
</protein>
<dbReference type="GO" id="GO:0005524">
    <property type="term" value="F:ATP binding"/>
    <property type="evidence" value="ECO:0007669"/>
    <property type="project" value="UniProtKB-KW"/>
</dbReference>
<dbReference type="SUPFAM" id="SSF52540">
    <property type="entry name" value="P-loop containing nucleoside triphosphate hydrolases"/>
    <property type="match status" value="1"/>
</dbReference>
<name>A0ABZ1YX21_9NOCA</name>
<keyword evidence="3 5" id="KW-0067">ATP-binding</keyword>
<dbReference type="PROSITE" id="PS50893">
    <property type="entry name" value="ABC_TRANSPORTER_2"/>
    <property type="match status" value="1"/>
</dbReference>
<evidence type="ECO:0000256" key="3">
    <source>
        <dbReference type="ARBA" id="ARBA00022840"/>
    </source>
</evidence>
<organism evidence="5 6">
    <name type="scientific">Nocardia vinacea</name>
    <dbReference type="NCBI Taxonomy" id="96468"/>
    <lineage>
        <taxon>Bacteria</taxon>
        <taxon>Bacillati</taxon>
        <taxon>Actinomycetota</taxon>
        <taxon>Actinomycetes</taxon>
        <taxon>Mycobacteriales</taxon>
        <taxon>Nocardiaceae</taxon>
        <taxon>Nocardia</taxon>
    </lineage>
</organism>
<dbReference type="RefSeq" id="WP_329410147.1">
    <property type="nucleotide sequence ID" value="NZ_CP109441.1"/>
</dbReference>
<dbReference type="PANTHER" id="PTHR42788">
    <property type="entry name" value="TAURINE IMPORT ATP-BINDING PROTEIN-RELATED"/>
    <property type="match status" value="1"/>
</dbReference>
<evidence type="ECO:0000313" key="6">
    <source>
        <dbReference type="Proteomes" id="UP001432062"/>
    </source>
</evidence>
<dbReference type="InterPro" id="IPR003439">
    <property type="entry name" value="ABC_transporter-like_ATP-bd"/>
</dbReference>
<evidence type="ECO:0000313" key="5">
    <source>
        <dbReference type="EMBL" id="WUV46431.1"/>
    </source>
</evidence>
<proteinExistence type="predicted"/>
<dbReference type="InterPro" id="IPR003593">
    <property type="entry name" value="AAA+_ATPase"/>
</dbReference>
<gene>
    <name evidence="5" type="ORF">OG563_46575</name>
</gene>
<evidence type="ECO:0000256" key="1">
    <source>
        <dbReference type="ARBA" id="ARBA00022448"/>
    </source>
</evidence>
<dbReference type="Pfam" id="PF00005">
    <property type="entry name" value="ABC_tran"/>
    <property type="match status" value="1"/>
</dbReference>
<dbReference type="PROSITE" id="PS00211">
    <property type="entry name" value="ABC_TRANSPORTER_1"/>
    <property type="match status" value="1"/>
</dbReference>
<keyword evidence="6" id="KW-1185">Reference proteome</keyword>
<evidence type="ECO:0000256" key="2">
    <source>
        <dbReference type="ARBA" id="ARBA00022741"/>
    </source>
</evidence>
<reference evidence="5" key="1">
    <citation type="submission" date="2022-10" db="EMBL/GenBank/DDBJ databases">
        <title>The complete genomes of actinobacterial strains from the NBC collection.</title>
        <authorList>
            <person name="Joergensen T.S."/>
            <person name="Alvarez Arevalo M."/>
            <person name="Sterndorff E.B."/>
            <person name="Faurdal D."/>
            <person name="Vuksanovic O."/>
            <person name="Mourched A.-S."/>
            <person name="Charusanti P."/>
            <person name="Shaw S."/>
            <person name="Blin K."/>
            <person name="Weber T."/>
        </authorList>
    </citation>
    <scope>NUCLEOTIDE SEQUENCE</scope>
    <source>
        <strain evidence="5">NBC_01482</strain>
    </source>
</reference>
<dbReference type="Proteomes" id="UP001432062">
    <property type="component" value="Chromosome"/>
</dbReference>
<dbReference type="CDD" id="cd03293">
    <property type="entry name" value="ABC_NrtD_SsuB_transporters"/>
    <property type="match status" value="1"/>
</dbReference>
<dbReference type="Gene3D" id="3.40.50.300">
    <property type="entry name" value="P-loop containing nucleotide triphosphate hydrolases"/>
    <property type="match status" value="1"/>
</dbReference>
<feature type="domain" description="ABC transporter" evidence="4">
    <location>
        <begin position="32"/>
        <end position="253"/>
    </location>
</feature>
<dbReference type="PANTHER" id="PTHR42788:SF19">
    <property type="entry name" value="ALIPHATIC SULFONATES IMPORT ATP-BINDING PROTEIN SSUB 2"/>
    <property type="match status" value="1"/>
</dbReference>
<keyword evidence="1" id="KW-0813">Transport</keyword>
<dbReference type="InterPro" id="IPR017871">
    <property type="entry name" value="ABC_transporter-like_CS"/>
</dbReference>
<dbReference type="EMBL" id="CP109441">
    <property type="protein sequence ID" value="WUV46431.1"/>
    <property type="molecule type" value="Genomic_DNA"/>
</dbReference>